<dbReference type="AlphaFoldDB" id="A0ABD3FFB6"/>
<evidence type="ECO:0008006" key="3">
    <source>
        <dbReference type="Google" id="ProtNLM"/>
    </source>
</evidence>
<dbReference type="EMBL" id="JBIMZQ010000023">
    <property type="protein sequence ID" value="KAL3664597.1"/>
    <property type="molecule type" value="Genomic_DNA"/>
</dbReference>
<reference evidence="1 2" key="1">
    <citation type="submission" date="2024-09" db="EMBL/GenBank/DDBJ databases">
        <title>Genome sequencing and assembly of Phytophthora oleae, isolate VK10A, causative agent of rot of olive drupes.</title>
        <authorList>
            <person name="Conti Taguali S."/>
            <person name="Riolo M."/>
            <person name="La Spada F."/>
            <person name="Cacciola S.O."/>
            <person name="Dionisio G."/>
        </authorList>
    </citation>
    <scope>NUCLEOTIDE SEQUENCE [LARGE SCALE GENOMIC DNA]</scope>
    <source>
        <strain evidence="1 2">VK10A</strain>
    </source>
</reference>
<organism evidence="1 2">
    <name type="scientific">Phytophthora oleae</name>
    <dbReference type="NCBI Taxonomy" id="2107226"/>
    <lineage>
        <taxon>Eukaryota</taxon>
        <taxon>Sar</taxon>
        <taxon>Stramenopiles</taxon>
        <taxon>Oomycota</taxon>
        <taxon>Peronosporomycetes</taxon>
        <taxon>Peronosporales</taxon>
        <taxon>Peronosporaceae</taxon>
        <taxon>Phytophthora</taxon>
    </lineage>
</organism>
<proteinExistence type="predicted"/>
<evidence type="ECO:0000313" key="2">
    <source>
        <dbReference type="Proteomes" id="UP001632037"/>
    </source>
</evidence>
<name>A0ABD3FFB6_9STRA</name>
<dbReference type="Proteomes" id="UP001632037">
    <property type="component" value="Unassembled WGS sequence"/>
</dbReference>
<gene>
    <name evidence="1" type="ORF">V7S43_010347</name>
</gene>
<comment type="caution">
    <text evidence="1">The sequence shown here is derived from an EMBL/GenBank/DDBJ whole genome shotgun (WGS) entry which is preliminary data.</text>
</comment>
<evidence type="ECO:0000313" key="1">
    <source>
        <dbReference type="EMBL" id="KAL3664597.1"/>
    </source>
</evidence>
<protein>
    <recommendedName>
        <fullName evidence="3">Tim44-like domain-containing protein</fullName>
    </recommendedName>
</protein>
<accession>A0ABD3FFB6</accession>
<keyword evidence="2" id="KW-1185">Reference proteome</keyword>
<sequence length="201" mass="23132">MMFVQLQLPQNIDLLEFVEGAKMATEANIRAMNSVEFPEFLANKANSSSEVADSLKQYTTPVYYNKMALQVKKNYLHRNFYIECEGVEVEKAQLAKVTYARLTEKQYQDLVEFHKLPKGIASSEAIIEYLRLTMDVATVKNLNIVNLKGTTRHVQNQNVYRVAFESRVTDPEEVDWRIDSMHIIEQKAIPRPDATRGKKAE</sequence>